<feature type="transmembrane region" description="Helical" evidence="1">
    <location>
        <begin position="49"/>
        <end position="68"/>
    </location>
</feature>
<feature type="transmembrane region" description="Helical" evidence="1">
    <location>
        <begin position="22"/>
        <end position="42"/>
    </location>
</feature>
<keyword evidence="1" id="KW-0472">Membrane</keyword>
<evidence type="ECO:0000256" key="1">
    <source>
        <dbReference type="SAM" id="Phobius"/>
    </source>
</evidence>
<proteinExistence type="predicted"/>
<keyword evidence="1" id="KW-1133">Transmembrane helix</keyword>
<accession>A0A0E9RAI0</accession>
<reference evidence="2" key="2">
    <citation type="journal article" date="2015" name="Fish Shellfish Immunol.">
        <title>Early steps in the European eel (Anguilla anguilla)-Vibrio vulnificus interaction in the gills: Role of the RtxA13 toxin.</title>
        <authorList>
            <person name="Callol A."/>
            <person name="Pajuelo D."/>
            <person name="Ebbesson L."/>
            <person name="Teles M."/>
            <person name="MacKenzie S."/>
            <person name="Amaro C."/>
        </authorList>
    </citation>
    <scope>NUCLEOTIDE SEQUENCE</scope>
</reference>
<keyword evidence="1" id="KW-0812">Transmembrane</keyword>
<name>A0A0E9RAI0_ANGAN</name>
<dbReference type="AlphaFoldDB" id="A0A0E9RAI0"/>
<protein>
    <submittedName>
        <fullName evidence="2">Uncharacterized protein</fullName>
    </submittedName>
</protein>
<evidence type="ECO:0000313" key="2">
    <source>
        <dbReference type="EMBL" id="JAH26176.1"/>
    </source>
</evidence>
<organism evidence="2">
    <name type="scientific">Anguilla anguilla</name>
    <name type="common">European freshwater eel</name>
    <name type="synonym">Muraena anguilla</name>
    <dbReference type="NCBI Taxonomy" id="7936"/>
    <lineage>
        <taxon>Eukaryota</taxon>
        <taxon>Metazoa</taxon>
        <taxon>Chordata</taxon>
        <taxon>Craniata</taxon>
        <taxon>Vertebrata</taxon>
        <taxon>Euteleostomi</taxon>
        <taxon>Actinopterygii</taxon>
        <taxon>Neopterygii</taxon>
        <taxon>Teleostei</taxon>
        <taxon>Anguilliformes</taxon>
        <taxon>Anguillidae</taxon>
        <taxon>Anguilla</taxon>
    </lineage>
</organism>
<sequence>MNKVRIDIVVGLDLRPMPALNLRFKSVFFHFLTLMLNLWCVIHQDTEKINVHIMCPFLCFLITSIYRFSSFPELCC</sequence>
<dbReference type="EMBL" id="GBXM01082401">
    <property type="protein sequence ID" value="JAH26176.1"/>
    <property type="molecule type" value="Transcribed_RNA"/>
</dbReference>
<reference evidence="2" key="1">
    <citation type="submission" date="2014-11" db="EMBL/GenBank/DDBJ databases">
        <authorList>
            <person name="Amaro Gonzalez C."/>
        </authorList>
    </citation>
    <scope>NUCLEOTIDE SEQUENCE</scope>
</reference>